<dbReference type="Proteomes" id="UP001459277">
    <property type="component" value="Unassembled WGS sequence"/>
</dbReference>
<evidence type="ECO:0000313" key="2">
    <source>
        <dbReference type="Proteomes" id="UP001459277"/>
    </source>
</evidence>
<dbReference type="EMBL" id="JAZDWU010000008">
    <property type="protein sequence ID" value="KAK9993880.1"/>
    <property type="molecule type" value="Genomic_DNA"/>
</dbReference>
<gene>
    <name evidence="1" type="ORF">SO802_023583</name>
</gene>
<evidence type="ECO:0008006" key="3">
    <source>
        <dbReference type="Google" id="ProtNLM"/>
    </source>
</evidence>
<dbReference type="AlphaFoldDB" id="A0AAW2CA32"/>
<comment type="caution">
    <text evidence="1">The sequence shown here is derived from an EMBL/GenBank/DDBJ whole genome shotgun (WGS) entry which is preliminary data.</text>
</comment>
<proteinExistence type="predicted"/>
<protein>
    <recommendedName>
        <fullName evidence="3">RNase H type-1 domain-containing protein</fullName>
    </recommendedName>
</protein>
<sequence length="166" mass="18207">MALLSEKITKPPSVEILEMVARKVIQFTVELGFVHSVFEVDSRVIIKSLVDGNSSLASIRHLWSGDGEGKWVVWEDQGRVRVRRSRDAGGVDRRGSEHGIEAVEDPDGFDAVTTATAAATMVICGLERDFEVERAGSGLEKTIVVVALVIGVRKSDSFGHGEEDWW</sequence>
<organism evidence="1 2">
    <name type="scientific">Lithocarpus litseifolius</name>
    <dbReference type="NCBI Taxonomy" id="425828"/>
    <lineage>
        <taxon>Eukaryota</taxon>
        <taxon>Viridiplantae</taxon>
        <taxon>Streptophyta</taxon>
        <taxon>Embryophyta</taxon>
        <taxon>Tracheophyta</taxon>
        <taxon>Spermatophyta</taxon>
        <taxon>Magnoliopsida</taxon>
        <taxon>eudicotyledons</taxon>
        <taxon>Gunneridae</taxon>
        <taxon>Pentapetalae</taxon>
        <taxon>rosids</taxon>
        <taxon>fabids</taxon>
        <taxon>Fagales</taxon>
        <taxon>Fagaceae</taxon>
        <taxon>Lithocarpus</taxon>
    </lineage>
</organism>
<keyword evidence="2" id="KW-1185">Reference proteome</keyword>
<reference evidence="1 2" key="1">
    <citation type="submission" date="2024-01" db="EMBL/GenBank/DDBJ databases">
        <title>A telomere-to-telomere, gap-free genome of sweet tea (Lithocarpus litseifolius).</title>
        <authorList>
            <person name="Zhou J."/>
        </authorList>
    </citation>
    <scope>NUCLEOTIDE SEQUENCE [LARGE SCALE GENOMIC DNA]</scope>
    <source>
        <strain evidence="1">Zhou-2022a</strain>
        <tissue evidence="1">Leaf</tissue>
    </source>
</reference>
<accession>A0AAW2CA32</accession>
<name>A0AAW2CA32_9ROSI</name>
<evidence type="ECO:0000313" key="1">
    <source>
        <dbReference type="EMBL" id="KAK9993880.1"/>
    </source>
</evidence>